<evidence type="ECO:0000256" key="4">
    <source>
        <dbReference type="ARBA" id="ARBA00022801"/>
    </source>
</evidence>
<dbReference type="SUPFAM" id="SSF116842">
    <property type="entry name" value="XseB-like"/>
    <property type="match status" value="1"/>
</dbReference>
<dbReference type="Proteomes" id="UP000657006">
    <property type="component" value="Unassembled WGS sequence"/>
</dbReference>
<comment type="subunit">
    <text evidence="6">Heterooligomer composed of large and small subunits.</text>
</comment>
<evidence type="ECO:0000313" key="8">
    <source>
        <dbReference type="Proteomes" id="UP000657006"/>
    </source>
</evidence>
<dbReference type="AlphaFoldDB" id="A0A926DVJ7"/>
<dbReference type="EC" id="3.1.11.6" evidence="6"/>
<dbReference type="GO" id="GO:0006308">
    <property type="term" value="P:DNA catabolic process"/>
    <property type="evidence" value="ECO:0007669"/>
    <property type="project" value="UniProtKB-UniRule"/>
</dbReference>
<comment type="similarity">
    <text evidence="1 6">Belongs to the XseB family.</text>
</comment>
<organism evidence="7 8">
    <name type="scientific">Bianquea renquensis</name>
    <dbReference type="NCBI Taxonomy" id="2763661"/>
    <lineage>
        <taxon>Bacteria</taxon>
        <taxon>Bacillati</taxon>
        <taxon>Bacillota</taxon>
        <taxon>Clostridia</taxon>
        <taxon>Eubacteriales</taxon>
        <taxon>Bianqueaceae</taxon>
        <taxon>Bianquea</taxon>
    </lineage>
</organism>
<comment type="caution">
    <text evidence="7">The sequence shown here is derived from an EMBL/GenBank/DDBJ whole genome shotgun (WGS) entry which is preliminary data.</text>
</comment>
<dbReference type="PIRSF" id="PIRSF006488">
    <property type="entry name" value="Exonuc_VII_S"/>
    <property type="match status" value="1"/>
</dbReference>
<comment type="function">
    <text evidence="6">Bidirectionally degrades single-stranded DNA into large acid-insoluble oligonucleotides, which are then degraded further into small acid-soluble oligonucleotides.</text>
</comment>
<name>A0A926DVJ7_9FIRM</name>
<evidence type="ECO:0000313" key="7">
    <source>
        <dbReference type="EMBL" id="MBC8544035.1"/>
    </source>
</evidence>
<keyword evidence="5 6" id="KW-0269">Exonuclease</keyword>
<evidence type="ECO:0000256" key="1">
    <source>
        <dbReference type="ARBA" id="ARBA00009998"/>
    </source>
</evidence>
<dbReference type="PANTHER" id="PTHR34137">
    <property type="entry name" value="EXODEOXYRIBONUCLEASE 7 SMALL SUBUNIT"/>
    <property type="match status" value="1"/>
</dbReference>
<dbReference type="GO" id="GO:0009318">
    <property type="term" value="C:exodeoxyribonuclease VII complex"/>
    <property type="evidence" value="ECO:0007669"/>
    <property type="project" value="UniProtKB-UniRule"/>
</dbReference>
<dbReference type="EMBL" id="JACRSQ010000015">
    <property type="protein sequence ID" value="MBC8544035.1"/>
    <property type="molecule type" value="Genomic_DNA"/>
</dbReference>
<evidence type="ECO:0000256" key="3">
    <source>
        <dbReference type="ARBA" id="ARBA00022722"/>
    </source>
</evidence>
<keyword evidence="3 6" id="KW-0540">Nuclease</keyword>
<keyword evidence="8" id="KW-1185">Reference proteome</keyword>
<evidence type="ECO:0000256" key="5">
    <source>
        <dbReference type="ARBA" id="ARBA00022839"/>
    </source>
</evidence>
<dbReference type="InterPro" id="IPR037004">
    <property type="entry name" value="Exonuc_VII_ssu_sf"/>
</dbReference>
<proteinExistence type="inferred from homology"/>
<keyword evidence="4 6" id="KW-0378">Hydrolase</keyword>
<dbReference type="RefSeq" id="WP_177715938.1">
    <property type="nucleotide sequence ID" value="NZ_JACRSQ010000015.1"/>
</dbReference>
<reference evidence="7" key="1">
    <citation type="submission" date="2020-08" db="EMBL/GenBank/DDBJ databases">
        <title>Genome public.</title>
        <authorList>
            <person name="Liu C."/>
            <person name="Sun Q."/>
        </authorList>
    </citation>
    <scope>NUCLEOTIDE SEQUENCE</scope>
    <source>
        <strain evidence="7">NSJ-32</strain>
    </source>
</reference>
<gene>
    <name evidence="6 7" type="primary">xseB</name>
    <name evidence="7" type="ORF">H8730_10800</name>
</gene>
<comment type="catalytic activity">
    <reaction evidence="6">
        <text>Exonucleolytic cleavage in either 5'- to 3'- or 3'- to 5'-direction to yield nucleoside 5'-phosphates.</text>
        <dbReference type="EC" id="3.1.11.6"/>
    </reaction>
</comment>
<comment type="subcellular location">
    <subcellularLocation>
        <location evidence="6">Cytoplasm</location>
    </subcellularLocation>
</comment>
<dbReference type="Gene3D" id="1.10.287.1040">
    <property type="entry name" value="Exonuclease VII, small subunit"/>
    <property type="match status" value="1"/>
</dbReference>
<dbReference type="GO" id="GO:0005829">
    <property type="term" value="C:cytosol"/>
    <property type="evidence" value="ECO:0007669"/>
    <property type="project" value="TreeGrafter"/>
</dbReference>
<dbReference type="InterPro" id="IPR003761">
    <property type="entry name" value="Exonuc_VII_S"/>
</dbReference>
<dbReference type="PANTHER" id="PTHR34137:SF1">
    <property type="entry name" value="EXODEOXYRIBONUCLEASE 7 SMALL SUBUNIT"/>
    <property type="match status" value="1"/>
</dbReference>
<keyword evidence="2 6" id="KW-0963">Cytoplasm</keyword>
<protein>
    <recommendedName>
        <fullName evidence="6">Exodeoxyribonuclease 7 small subunit</fullName>
        <ecNumber evidence="6">3.1.11.6</ecNumber>
    </recommendedName>
    <alternativeName>
        <fullName evidence="6">Exodeoxyribonuclease VII small subunit</fullName>
        <shortName evidence="6">Exonuclease VII small subunit</shortName>
    </alternativeName>
</protein>
<dbReference type="Pfam" id="PF02609">
    <property type="entry name" value="Exonuc_VII_S"/>
    <property type="match status" value="1"/>
</dbReference>
<evidence type="ECO:0000256" key="6">
    <source>
        <dbReference type="HAMAP-Rule" id="MF_00337"/>
    </source>
</evidence>
<sequence>MKPSTFEEAMERLDAITMRMEQENLPLEEMMALYKEGLALQKYCVKVLDTTEKEITILQQDEEEPSW</sequence>
<dbReference type="HAMAP" id="MF_00337">
    <property type="entry name" value="Exonuc_7_S"/>
    <property type="match status" value="1"/>
</dbReference>
<dbReference type="NCBIfam" id="TIGR01280">
    <property type="entry name" value="xseB"/>
    <property type="match status" value="1"/>
</dbReference>
<evidence type="ECO:0000256" key="2">
    <source>
        <dbReference type="ARBA" id="ARBA00022490"/>
    </source>
</evidence>
<accession>A0A926DVJ7</accession>
<dbReference type="GO" id="GO:0008855">
    <property type="term" value="F:exodeoxyribonuclease VII activity"/>
    <property type="evidence" value="ECO:0007669"/>
    <property type="project" value="UniProtKB-UniRule"/>
</dbReference>